<evidence type="ECO:0000256" key="1">
    <source>
        <dbReference type="ARBA" id="ARBA00022723"/>
    </source>
</evidence>
<dbReference type="Proteomes" id="UP000193642">
    <property type="component" value="Unassembled WGS sequence"/>
</dbReference>
<dbReference type="PANTHER" id="PTHR10782">
    <property type="entry name" value="ZINC FINGER MIZ DOMAIN-CONTAINING PROTEIN"/>
    <property type="match status" value="1"/>
</dbReference>
<dbReference type="Gene3D" id="3.30.40.10">
    <property type="entry name" value="Zinc/RING finger domain, C3HC4 (zinc finger)"/>
    <property type="match status" value="1"/>
</dbReference>
<evidence type="ECO:0000256" key="4">
    <source>
        <dbReference type="PROSITE-ProRule" id="PRU00452"/>
    </source>
</evidence>
<keyword evidence="2 4" id="KW-0863">Zinc-finger</keyword>
<keyword evidence="3" id="KW-0862">Zinc</keyword>
<dbReference type="OrthoDB" id="28127at2759"/>
<organism evidence="6 7">
    <name type="scientific">Rhizoclosmatium globosum</name>
    <dbReference type="NCBI Taxonomy" id="329046"/>
    <lineage>
        <taxon>Eukaryota</taxon>
        <taxon>Fungi</taxon>
        <taxon>Fungi incertae sedis</taxon>
        <taxon>Chytridiomycota</taxon>
        <taxon>Chytridiomycota incertae sedis</taxon>
        <taxon>Chytridiomycetes</taxon>
        <taxon>Chytridiales</taxon>
        <taxon>Chytriomycetaceae</taxon>
        <taxon>Rhizoclosmatium</taxon>
    </lineage>
</organism>
<dbReference type="InterPro" id="IPR013083">
    <property type="entry name" value="Znf_RING/FYVE/PHD"/>
</dbReference>
<dbReference type="Pfam" id="PF02891">
    <property type="entry name" value="zf-MIZ"/>
    <property type="match status" value="1"/>
</dbReference>
<gene>
    <name evidence="6" type="ORF">BCR33DRAFT_372502</name>
</gene>
<evidence type="ECO:0000256" key="2">
    <source>
        <dbReference type="ARBA" id="ARBA00022771"/>
    </source>
</evidence>
<dbReference type="GO" id="GO:0061665">
    <property type="term" value="F:SUMO ligase activity"/>
    <property type="evidence" value="ECO:0007669"/>
    <property type="project" value="TreeGrafter"/>
</dbReference>
<evidence type="ECO:0000259" key="5">
    <source>
        <dbReference type="PROSITE" id="PS51044"/>
    </source>
</evidence>
<dbReference type="GO" id="GO:0000785">
    <property type="term" value="C:chromatin"/>
    <property type="evidence" value="ECO:0007669"/>
    <property type="project" value="TreeGrafter"/>
</dbReference>
<proteinExistence type="predicted"/>
<protein>
    <recommendedName>
        <fullName evidence="5">SP-RING-type domain-containing protein</fullName>
    </recommendedName>
</protein>
<evidence type="ECO:0000313" key="7">
    <source>
        <dbReference type="Proteomes" id="UP000193642"/>
    </source>
</evidence>
<name>A0A1Y2BZI5_9FUNG</name>
<dbReference type="AlphaFoldDB" id="A0A1Y2BZI5"/>
<dbReference type="EMBL" id="MCGO01000036">
    <property type="protein sequence ID" value="ORY40203.1"/>
    <property type="molecule type" value="Genomic_DNA"/>
</dbReference>
<dbReference type="PANTHER" id="PTHR10782:SF4">
    <property type="entry name" value="TONALLI, ISOFORM E"/>
    <property type="match status" value="1"/>
</dbReference>
<accession>A0A1Y2BZI5</accession>
<evidence type="ECO:0000313" key="6">
    <source>
        <dbReference type="EMBL" id="ORY40203.1"/>
    </source>
</evidence>
<keyword evidence="1" id="KW-0479">Metal-binding</keyword>
<reference evidence="6 7" key="1">
    <citation type="submission" date="2016-07" db="EMBL/GenBank/DDBJ databases">
        <title>Pervasive Adenine N6-methylation of Active Genes in Fungi.</title>
        <authorList>
            <consortium name="DOE Joint Genome Institute"/>
            <person name="Mondo S.J."/>
            <person name="Dannebaum R.O."/>
            <person name="Kuo R.C."/>
            <person name="Labutti K."/>
            <person name="Haridas S."/>
            <person name="Kuo A."/>
            <person name="Salamov A."/>
            <person name="Ahrendt S.R."/>
            <person name="Lipzen A."/>
            <person name="Sullivan W."/>
            <person name="Andreopoulos W.B."/>
            <person name="Clum A."/>
            <person name="Lindquist E."/>
            <person name="Daum C."/>
            <person name="Ramamoorthy G.K."/>
            <person name="Gryganskyi A."/>
            <person name="Culley D."/>
            <person name="Magnuson J.K."/>
            <person name="James T.Y."/>
            <person name="O'Malley M.A."/>
            <person name="Stajich J.E."/>
            <person name="Spatafora J.W."/>
            <person name="Visel A."/>
            <person name="Grigoriev I.V."/>
        </authorList>
    </citation>
    <scope>NUCLEOTIDE SEQUENCE [LARGE SCALE GENOMIC DNA]</scope>
    <source>
        <strain evidence="6 7">JEL800</strain>
    </source>
</reference>
<dbReference type="GO" id="GO:0016925">
    <property type="term" value="P:protein sumoylation"/>
    <property type="evidence" value="ECO:0007669"/>
    <property type="project" value="TreeGrafter"/>
</dbReference>
<feature type="domain" description="SP-RING-type" evidence="5">
    <location>
        <begin position="72"/>
        <end position="123"/>
    </location>
</feature>
<dbReference type="PROSITE" id="PS51044">
    <property type="entry name" value="ZF_SP_RING"/>
    <property type="match status" value="1"/>
</dbReference>
<keyword evidence="7" id="KW-1185">Reference proteome</keyword>
<dbReference type="GO" id="GO:0008270">
    <property type="term" value="F:zinc ion binding"/>
    <property type="evidence" value="ECO:0007669"/>
    <property type="project" value="UniProtKB-KW"/>
</dbReference>
<comment type="caution">
    <text evidence="6">The sequence shown here is derived from an EMBL/GenBank/DDBJ whole genome shotgun (WGS) entry which is preliminary data.</text>
</comment>
<dbReference type="InterPro" id="IPR004181">
    <property type="entry name" value="Znf_MIZ"/>
</dbReference>
<evidence type="ECO:0000256" key="3">
    <source>
        <dbReference type="ARBA" id="ARBA00022833"/>
    </source>
</evidence>
<sequence length="123" mass="13808">MKRLTSEEIALKICEIELVSKGILSMCQKSCVPTFWTLPILSSEFNMDSVIKIGSNYQQLVQRTQLGHHSNNDNDIQHGNTVLTFICPLSLQRIKVPGRGKWCSHTQCFDIQNSTTTILIGSV</sequence>